<feature type="transmembrane region" description="Helical" evidence="2">
    <location>
        <begin position="403"/>
        <end position="429"/>
    </location>
</feature>
<gene>
    <name evidence="3" type="ORF">AN936_13260</name>
</gene>
<feature type="transmembrane region" description="Helical" evidence="2">
    <location>
        <begin position="449"/>
        <end position="468"/>
    </location>
</feature>
<dbReference type="GO" id="GO:0008643">
    <property type="term" value="P:carbohydrate transport"/>
    <property type="evidence" value="ECO:0007669"/>
    <property type="project" value="InterPro"/>
</dbReference>
<dbReference type="RefSeq" id="WP_054588539.1">
    <property type="nucleotide sequence ID" value="NZ_CP012700.1"/>
</dbReference>
<feature type="transmembrane region" description="Helical" evidence="2">
    <location>
        <begin position="256"/>
        <end position="277"/>
    </location>
</feature>
<keyword evidence="3" id="KW-0813">Transport</keyword>
<evidence type="ECO:0000313" key="4">
    <source>
        <dbReference type="Proteomes" id="UP000058074"/>
    </source>
</evidence>
<dbReference type="AlphaFoldDB" id="A0A0N9U7N0"/>
<accession>A0A0N9U7N0</accession>
<organism evidence="3 4">
    <name type="scientific">Sphingopyxis macrogoltabida</name>
    <name type="common">Sphingomonas macrogoltabidus</name>
    <dbReference type="NCBI Taxonomy" id="33050"/>
    <lineage>
        <taxon>Bacteria</taxon>
        <taxon>Pseudomonadati</taxon>
        <taxon>Pseudomonadota</taxon>
        <taxon>Alphaproteobacteria</taxon>
        <taxon>Sphingomonadales</taxon>
        <taxon>Sphingomonadaceae</taxon>
        <taxon>Sphingopyxis</taxon>
    </lineage>
</organism>
<sequence length="495" mass="54970">MAIVNPPLEPISQSPIPTPPLPWHTRVFYGMGAMAFGIKSNGFDYYLLAFYSQVVGLDPRLVGLALFISLLFDAVSDPLVGYWSDNLRSRWGRRHPFMYGAAIPVALCFFLVWMPPESFSDTETFWYLLCLSVLIRTGITFFETPNIALAPELTQDYNDRSRLISYAHFFAWSGGNFMNIAMFFIVFPLFVTGSMSEAVSSRAPYTAYGVIASVLIFISIMVSSAGTHSRIPTLYSPPQQRKLTVPKIFKEIFETLANRSFVSIFAASMLGAMGLGLKASLHLYFVSYFWEFTPAETGYLSIGIFLSAFIGFKIAPFVSERMGKKNGAIIVGLVAFVAAPIPICMRLFDMLPANGDPIIFWFNLIFGIVDLGLIICFNILVASMLADLAEQSELETGRRSEGILAAAITFAKKSVQGLGVLMASFVLTLAQFPKGVSVDDVSDQAIWDLGAYFVPIVTAIYLVMIGALTSYKLSKEDFEENLRRLQDRTITEHRQ</sequence>
<dbReference type="GO" id="GO:0005886">
    <property type="term" value="C:plasma membrane"/>
    <property type="evidence" value="ECO:0007669"/>
    <property type="project" value="TreeGrafter"/>
</dbReference>
<dbReference type="PANTHER" id="PTHR11328:SF24">
    <property type="entry name" value="MAJOR FACILITATOR SUPERFAMILY (MFS) PROFILE DOMAIN-CONTAINING PROTEIN"/>
    <property type="match status" value="1"/>
</dbReference>
<feature type="transmembrane region" description="Helical" evidence="2">
    <location>
        <begin position="327"/>
        <end position="348"/>
    </location>
</feature>
<dbReference type="KEGG" id="smag:AN936_13260"/>
<feature type="transmembrane region" description="Helical" evidence="2">
    <location>
        <begin position="61"/>
        <end position="84"/>
    </location>
</feature>
<dbReference type="InterPro" id="IPR039672">
    <property type="entry name" value="MFS_2"/>
</dbReference>
<dbReference type="InterPro" id="IPR036259">
    <property type="entry name" value="MFS_trans_sf"/>
</dbReference>
<evidence type="ECO:0000313" key="3">
    <source>
        <dbReference type="EMBL" id="ALH81296.1"/>
    </source>
</evidence>
<dbReference type="SUPFAM" id="SSF103473">
    <property type="entry name" value="MFS general substrate transporter"/>
    <property type="match status" value="1"/>
</dbReference>
<evidence type="ECO:0000256" key="1">
    <source>
        <dbReference type="ARBA" id="ARBA00009617"/>
    </source>
</evidence>
<dbReference type="Pfam" id="PF13347">
    <property type="entry name" value="MFS_2"/>
    <property type="match status" value="1"/>
</dbReference>
<dbReference type="EMBL" id="CP012700">
    <property type="protein sequence ID" value="ALH81296.1"/>
    <property type="molecule type" value="Genomic_DNA"/>
</dbReference>
<protein>
    <submittedName>
        <fullName evidence="3">Sugar transporter</fullName>
    </submittedName>
</protein>
<feature type="transmembrane region" description="Helical" evidence="2">
    <location>
        <begin position="203"/>
        <end position="222"/>
    </location>
</feature>
<keyword evidence="2" id="KW-0472">Membrane</keyword>
<feature type="transmembrane region" description="Helical" evidence="2">
    <location>
        <begin position="360"/>
        <end position="382"/>
    </location>
</feature>
<feature type="transmembrane region" description="Helical" evidence="2">
    <location>
        <begin position="297"/>
        <end position="315"/>
    </location>
</feature>
<dbReference type="Gene3D" id="1.20.1250.20">
    <property type="entry name" value="MFS general substrate transporter like domains"/>
    <property type="match status" value="1"/>
</dbReference>
<proteinExistence type="inferred from homology"/>
<evidence type="ECO:0000256" key="2">
    <source>
        <dbReference type="SAM" id="Phobius"/>
    </source>
</evidence>
<dbReference type="PANTHER" id="PTHR11328">
    <property type="entry name" value="MAJOR FACILITATOR SUPERFAMILY DOMAIN-CONTAINING PROTEIN"/>
    <property type="match status" value="1"/>
</dbReference>
<keyword evidence="3" id="KW-0762">Sugar transport</keyword>
<reference evidence="3 4" key="1">
    <citation type="journal article" date="2015" name="Genome Announc.">
        <title>Complete Genome Sequence of Polypropylene Glycol- and Polyethylene Glycol-Degrading Sphingopyxis macrogoltabida Strain EY-1.</title>
        <authorList>
            <person name="Ohtsubo Y."/>
            <person name="Nagata Y."/>
            <person name="Numata M."/>
            <person name="Tsuchikane K."/>
            <person name="Hosoyama A."/>
            <person name="Yamazoe A."/>
            <person name="Tsuda M."/>
            <person name="Fujita N."/>
            <person name="Kawai F."/>
        </authorList>
    </citation>
    <scope>NUCLEOTIDE SEQUENCE [LARGE SCALE GENOMIC DNA]</scope>
    <source>
        <strain evidence="3 4">EY-1</strain>
    </source>
</reference>
<feature type="transmembrane region" description="Helical" evidence="2">
    <location>
        <begin position="96"/>
        <end position="113"/>
    </location>
</feature>
<comment type="similarity">
    <text evidence="1">Belongs to the sodium:galactoside symporter (TC 2.A.2) family.</text>
</comment>
<dbReference type="OrthoDB" id="9764596at2"/>
<keyword evidence="2" id="KW-1133">Transmembrane helix</keyword>
<dbReference type="PATRIC" id="fig|33050.5.peg.2743"/>
<dbReference type="GO" id="GO:0015293">
    <property type="term" value="F:symporter activity"/>
    <property type="evidence" value="ECO:0007669"/>
    <property type="project" value="InterPro"/>
</dbReference>
<name>A0A0N9U7N0_SPHMC</name>
<dbReference type="Proteomes" id="UP000058074">
    <property type="component" value="Chromosome"/>
</dbReference>
<feature type="transmembrane region" description="Helical" evidence="2">
    <location>
        <begin position="125"/>
        <end position="142"/>
    </location>
</feature>
<keyword evidence="2" id="KW-0812">Transmembrane</keyword>
<feature type="transmembrane region" description="Helical" evidence="2">
    <location>
        <begin position="163"/>
        <end position="191"/>
    </location>
</feature>